<organism evidence="3 4">
    <name type="scientific">Hemiselmis andersenii</name>
    <name type="common">Cryptophyte alga</name>
    <dbReference type="NCBI Taxonomy" id="464988"/>
    <lineage>
        <taxon>Eukaryota</taxon>
        <taxon>Cryptophyceae</taxon>
        <taxon>Cryptomonadales</taxon>
        <taxon>Hemiselmidaceae</taxon>
        <taxon>Hemiselmis</taxon>
    </lineage>
</organism>
<dbReference type="GO" id="GO:0000439">
    <property type="term" value="C:transcription factor TFIIH core complex"/>
    <property type="evidence" value="ECO:0007669"/>
    <property type="project" value="UniProtKB-UniRule"/>
</dbReference>
<proteinExistence type="inferred from homology"/>
<dbReference type="GO" id="GO:0006289">
    <property type="term" value="P:nucleotide-excision repair"/>
    <property type="evidence" value="ECO:0007669"/>
    <property type="project" value="UniProtKB-UniRule"/>
</dbReference>
<dbReference type="GeneID" id="5739846"/>
<dbReference type="GO" id="GO:0006355">
    <property type="term" value="P:regulation of DNA-templated transcription"/>
    <property type="evidence" value="ECO:0007669"/>
    <property type="project" value="InterPro"/>
</dbReference>
<dbReference type="Pfam" id="PF03850">
    <property type="entry name" value="Tfb4"/>
    <property type="match status" value="1"/>
</dbReference>
<keyword evidence="1" id="KW-0805">Transcription regulation</keyword>
<name>A9BKT0_HEMAN</name>
<dbReference type="GO" id="GO:0008270">
    <property type="term" value="F:zinc ion binding"/>
    <property type="evidence" value="ECO:0007669"/>
    <property type="project" value="UniProtKB-KW"/>
</dbReference>
<keyword evidence="1" id="KW-0804">Transcription</keyword>
<accession>A9BKT0</accession>
<keyword evidence="1" id="KW-0227">DNA damage</keyword>
<gene>
    <name evidence="3" type="ORF">HAN_2g261</name>
</gene>
<keyword evidence="3" id="KW-0542">Nucleomorph</keyword>
<dbReference type="GO" id="GO:0005675">
    <property type="term" value="C:transcription factor TFIIH holo complex"/>
    <property type="evidence" value="ECO:0007669"/>
    <property type="project" value="UniProtKB-UniRule"/>
</dbReference>
<sequence length="293" mass="35013">MSENVPKYNTQDLFLIIDSELVFEFLYSKEIKSNKLFHLKNFFSKIKAFEKRIFEQTNFFLDLFVSKNEINFFYLIFTSQNSKWIFPISNKKKNQNLNKKIFLFLKKLFLQELKILRLQFFENKKRNSMQLKNLMSSLDLIVYIAGKTKKIKNKIKITSIISSKTRKEHIAFSNQLFFLAQKNKFSFDTLLFGRKDCFFFHFLSEKTKGIYCRPLKNLFELAFTEEFITILLSLFLTSPFSREFYILPFSTKILNKKNTTNLIAKKKFSCPICFSIFNFLFTNCFVCGFVFSF</sequence>
<evidence type="ECO:0000256" key="1">
    <source>
        <dbReference type="RuleBase" id="RU368090"/>
    </source>
</evidence>
<keyword evidence="1" id="KW-0234">DNA repair</keyword>
<evidence type="ECO:0000313" key="4">
    <source>
        <dbReference type="Proteomes" id="UP000243127"/>
    </source>
</evidence>
<feature type="transmembrane region" description="Helical" evidence="2">
    <location>
        <begin position="268"/>
        <end position="291"/>
    </location>
</feature>
<protein>
    <submittedName>
        <fullName evidence="3">Uncharacterized protein</fullName>
    </submittedName>
</protein>
<keyword evidence="1" id="KW-0479">Metal-binding</keyword>
<keyword evidence="1" id="KW-0863">Zinc-finger</keyword>
<geneLocation type="nucleomorph" evidence="3"/>
<keyword evidence="2" id="KW-0472">Membrane</keyword>
<comment type="similarity">
    <text evidence="1">Belongs to the TFB4 family.</text>
</comment>
<evidence type="ECO:0000256" key="2">
    <source>
        <dbReference type="SAM" id="Phobius"/>
    </source>
</evidence>
<feature type="transmembrane region" description="Helical" evidence="2">
    <location>
        <begin position="227"/>
        <end position="247"/>
    </location>
</feature>
<comment type="subcellular location">
    <subcellularLocation>
        <location evidence="1">Nucleus</location>
    </subcellularLocation>
</comment>
<dbReference type="RefSeq" id="XP_001712410.1">
    <property type="nucleotide sequence ID" value="XM_001712358.1"/>
</dbReference>
<dbReference type="EMBL" id="CP000882">
    <property type="protein sequence ID" value="ABW98085.1"/>
    <property type="molecule type" value="Genomic_DNA"/>
</dbReference>
<dbReference type="AlphaFoldDB" id="A9BKT0"/>
<keyword evidence="1" id="KW-0862">Zinc</keyword>
<keyword evidence="1" id="KW-0539">Nucleus</keyword>
<keyword evidence="2" id="KW-0812">Transmembrane</keyword>
<reference evidence="3 4" key="1">
    <citation type="journal article" date="2007" name="Proc. Natl. Acad. Sci. U.S.A.">
        <title>Nucleomorph genome of Hemiselmis andersenii reveals complete intron loss and compaction as a driver of protein structure and function.</title>
        <authorList>
            <person name="Lane C.E."/>
            <person name="van den Heuvel K."/>
            <person name="Kozera C."/>
            <person name="Curtis B.A."/>
            <person name="Parsons B.J."/>
            <person name="Bowman S."/>
            <person name="Archibald J.M."/>
        </authorList>
    </citation>
    <scope>NUCLEOTIDE SEQUENCE [LARGE SCALE GENOMIC DNA]</scope>
    <source>
        <strain evidence="3 4">CCMP644</strain>
    </source>
</reference>
<dbReference type="Proteomes" id="UP000243127">
    <property type="component" value="Nucleomorph 2"/>
</dbReference>
<evidence type="ECO:0000313" key="3">
    <source>
        <dbReference type="EMBL" id="ABW98085.1"/>
    </source>
</evidence>
<dbReference type="InterPro" id="IPR004600">
    <property type="entry name" value="TFIIH_Tfb4/GTF2H3"/>
</dbReference>
<keyword evidence="2" id="KW-1133">Transmembrane helix</keyword>